<dbReference type="GO" id="GO:0005737">
    <property type="term" value="C:cytoplasm"/>
    <property type="evidence" value="ECO:0007669"/>
    <property type="project" value="TreeGrafter"/>
</dbReference>
<proteinExistence type="predicted"/>
<dbReference type="InterPro" id="IPR000719">
    <property type="entry name" value="Prot_kinase_dom"/>
</dbReference>
<keyword evidence="3" id="KW-1185">Reference proteome</keyword>
<dbReference type="GO" id="GO:0004672">
    <property type="term" value="F:protein kinase activity"/>
    <property type="evidence" value="ECO:0007669"/>
    <property type="project" value="InterPro"/>
</dbReference>
<dbReference type="PANTHER" id="PTHR23257">
    <property type="entry name" value="SERINE-THREONINE PROTEIN KINASE"/>
    <property type="match status" value="1"/>
</dbReference>
<evidence type="ECO:0000313" key="3">
    <source>
        <dbReference type="Proteomes" id="UP000789396"/>
    </source>
</evidence>
<dbReference type="AlphaFoldDB" id="A0A9N9BJ51"/>
<accession>A0A9N9BJ51</accession>
<dbReference type="InterPro" id="IPR001245">
    <property type="entry name" value="Ser-Thr/Tyr_kinase_cat_dom"/>
</dbReference>
<evidence type="ECO:0000259" key="1">
    <source>
        <dbReference type="PROSITE" id="PS50011"/>
    </source>
</evidence>
<organism evidence="2 3">
    <name type="scientific">Racocetra fulgida</name>
    <dbReference type="NCBI Taxonomy" id="60492"/>
    <lineage>
        <taxon>Eukaryota</taxon>
        <taxon>Fungi</taxon>
        <taxon>Fungi incertae sedis</taxon>
        <taxon>Mucoromycota</taxon>
        <taxon>Glomeromycotina</taxon>
        <taxon>Glomeromycetes</taxon>
        <taxon>Diversisporales</taxon>
        <taxon>Gigasporaceae</taxon>
        <taxon>Racocetra</taxon>
    </lineage>
</organism>
<dbReference type="EMBL" id="CAJVPZ010005939">
    <property type="protein sequence ID" value="CAG8567574.1"/>
    <property type="molecule type" value="Genomic_DNA"/>
</dbReference>
<dbReference type="InterPro" id="IPR011009">
    <property type="entry name" value="Kinase-like_dom_sf"/>
</dbReference>
<gene>
    <name evidence="2" type="ORF">RFULGI_LOCUS5322</name>
</gene>
<feature type="non-terminal residue" evidence="2">
    <location>
        <position position="380"/>
    </location>
</feature>
<dbReference type="OrthoDB" id="2362960at2759"/>
<dbReference type="Pfam" id="PF07714">
    <property type="entry name" value="PK_Tyr_Ser-Thr"/>
    <property type="match status" value="1"/>
</dbReference>
<sequence length="380" mass="43379">MDPNVCQYGKCFECGDTNSGSNWCSKCEIDFLRRNFSKWTSGNVNIDLIIQKTQTTAFGCVDYLEWIPFENFDFVKYHARGAFSVIYSSVWMEGPRHIFDSESQDWVRNGPTKCALKRIENSQSMCQEYLDNIYINILPKPWDVFAGMAFLNSHHHQKLAKKRDVIDMLWGIVVGGLEPIHENGFFHGNLHGGNLLVEEHPESINVKISDIGLHGPADSSASGIYGVLPYIAPEVLRGKKYTQECDIYSFGIIMWAMSSFVPPFCHIPHDLDLATLICDGLRPSIIDGTPEVYVTLMERCWHQDPSQRPKVSELNEILTSWMTAISDDPDPSPTSEQFDIAEEKRFSDLINKTFPKPKFHNQAVYISRLLNYKSLYKNTQ</sequence>
<evidence type="ECO:0000313" key="2">
    <source>
        <dbReference type="EMBL" id="CAG8567574.1"/>
    </source>
</evidence>
<dbReference type="PROSITE" id="PS50011">
    <property type="entry name" value="PROTEIN_KINASE_DOM"/>
    <property type="match status" value="1"/>
</dbReference>
<dbReference type="InterPro" id="IPR050167">
    <property type="entry name" value="Ser_Thr_protein_kinase"/>
</dbReference>
<feature type="domain" description="Protein kinase" evidence="1">
    <location>
        <begin position="72"/>
        <end position="322"/>
    </location>
</feature>
<dbReference type="GO" id="GO:0005524">
    <property type="term" value="F:ATP binding"/>
    <property type="evidence" value="ECO:0007669"/>
    <property type="project" value="InterPro"/>
</dbReference>
<dbReference type="GO" id="GO:0007165">
    <property type="term" value="P:signal transduction"/>
    <property type="evidence" value="ECO:0007669"/>
    <property type="project" value="TreeGrafter"/>
</dbReference>
<dbReference type="Gene3D" id="1.10.510.10">
    <property type="entry name" value="Transferase(Phosphotransferase) domain 1"/>
    <property type="match status" value="1"/>
</dbReference>
<reference evidence="2" key="1">
    <citation type="submission" date="2021-06" db="EMBL/GenBank/DDBJ databases">
        <authorList>
            <person name="Kallberg Y."/>
            <person name="Tangrot J."/>
            <person name="Rosling A."/>
        </authorList>
    </citation>
    <scope>NUCLEOTIDE SEQUENCE</scope>
    <source>
        <strain evidence="2">IN212</strain>
    </source>
</reference>
<protein>
    <submittedName>
        <fullName evidence="2">2726_t:CDS:1</fullName>
    </submittedName>
</protein>
<name>A0A9N9BJ51_9GLOM</name>
<comment type="caution">
    <text evidence="2">The sequence shown here is derived from an EMBL/GenBank/DDBJ whole genome shotgun (WGS) entry which is preliminary data.</text>
</comment>
<dbReference type="Proteomes" id="UP000789396">
    <property type="component" value="Unassembled WGS sequence"/>
</dbReference>
<dbReference type="SUPFAM" id="SSF56112">
    <property type="entry name" value="Protein kinase-like (PK-like)"/>
    <property type="match status" value="1"/>
</dbReference>